<keyword evidence="2" id="KW-1185">Reference proteome</keyword>
<organism evidence="1 2">
    <name type="scientific">Naganishia adeliensis</name>
    <dbReference type="NCBI Taxonomy" id="92952"/>
    <lineage>
        <taxon>Eukaryota</taxon>
        <taxon>Fungi</taxon>
        <taxon>Dikarya</taxon>
        <taxon>Basidiomycota</taxon>
        <taxon>Agaricomycotina</taxon>
        <taxon>Tremellomycetes</taxon>
        <taxon>Filobasidiales</taxon>
        <taxon>Filobasidiaceae</taxon>
        <taxon>Naganishia</taxon>
    </lineage>
</organism>
<gene>
    <name evidence="1" type="ORF">QFC20_005755</name>
</gene>
<accession>A0ACC2VIW8</accession>
<sequence>MERQESNYSDMQSDIKRDLYTTNKPRKTQTWKSSAGDAHTRVMAEYLAEVPEEPKQIHNAWTYLIGVIMCMGAAAYGYDTGFFGGTLALDSFKRDFKMSERSSTTQANLVSLFQGGSFFGAGLQLPLTEKFGRKWTIIFANVIFIASAFAQTFSNGSVEVFMVGRFLGGFAVGFLSLIIPVYLAEFAPPSIRGRLVGFFDIFIQVGTLAGFWINYGIEATLPSNTFQWQLPVFVQFFPAALLAVGAFFVPETPRWLMSKGRYDDALKSLVNIRRLPADHAYIQYEIKMTHDSVETERAVRGNSTLWGLVKELASSKGHRKRVGLGLALIFFKTFSGVQAVNYYSPRIFKQLGFSGTKNSLFATGIYGTVKFVGTLIFGFFVVDRVGRRWPLIIGSLGLSGCLIYIGGYLTAMGPRDGTQSISKGDYTAIVAIFLYATWYCFGWNSVPLTLISEIFNIRYRTISMTICLMWQWLCTFSIVRIMPIALDTITTKTYFLFGGIFLCAAPFCYFFIPETKKLSLEYIDRLFDGEPSPAHNDIEAVVPETEYKPEMDHIERLAAVKE</sequence>
<dbReference type="Proteomes" id="UP001230649">
    <property type="component" value="Unassembled WGS sequence"/>
</dbReference>
<proteinExistence type="predicted"/>
<reference evidence="1" key="1">
    <citation type="submission" date="2023-04" db="EMBL/GenBank/DDBJ databases">
        <title>Draft Genome sequencing of Naganishia species isolated from polar environments using Oxford Nanopore Technology.</title>
        <authorList>
            <person name="Leo P."/>
            <person name="Venkateswaran K."/>
        </authorList>
    </citation>
    <scope>NUCLEOTIDE SEQUENCE</scope>
    <source>
        <strain evidence="1">MNA-CCFEE 5262</strain>
    </source>
</reference>
<dbReference type="EMBL" id="JASBWS010000085">
    <property type="protein sequence ID" value="KAJ9099354.1"/>
    <property type="molecule type" value="Genomic_DNA"/>
</dbReference>
<evidence type="ECO:0000313" key="2">
    <source>
        <dbReference type="Proteomes" id="UP001230649"/>
    </source>
</evidence>
<protein>
    <submittedName>
        <fullName evidence="1">Uncharacterized protein</fullName>
    </submittedName>
</protein>
<evidence type="ECO:0000313" key="1">
    <source>
        <dbReference type="EMBL" id="KAJ9099354.1"/>
    </source>
</evidence>
<comment type="caution">
    <text evidence="1">The sequence shown here is derived from an EMBL/GenBank/DDBJ whole genome shotgun (WGS) entry which is preliminary data.</text>
</comment>
<name>A0ACC2VIW8_9TREE</name>